<dbReference type="SMART" id="SM00128">
    <property type="entry name" value="IPPc"/>
    <property type="match status" value="1"/>
</dbReference>
<gene>
    <name evidence="3" type="ORF">MFIFM68171_04950</name>
</gene>
<dbReference type="InterPro" id="IPR013783">
    <property type="entry name" value="Ig-like_fold"/>
</dbReference>
<dbReference type="PANTHER" id="PTHR11200:SF300">
    <property type="entry name" value="TYPE II INOSITOL 1,4,5-TRISPHOSPHATE 5-PHOSPHATASE"/>
    <property type="match status" value="1"/>
</dbReference>
<dbReference type="InterPro" id="IPR048869">
    <property type="entry name" value="OCRL-1_2_ASH"/>
</dbReference>
<dbReference type="Pfam" id="PF22669">
    <property type="entry name" value="Exo_endo_phos2"/>
    <property type="match status" value="2"/>
</dbReference>
<name>A0ABQ0GAL1_9PEZI</name>
<organism evidence="3 4">
    <name type="scientific">Madurella fahalii</name>
    <dbReference type="NCBI Taxonomy" id="1157608"/>
    <lineage>
        <taxon>Eukaryota</taxon>
        <taxon>Fungi</taxon>
        <taxon>Dikarya</taxon>
        <taxon>Ascomycota</taxon>
        <taxon>Pezizomycotina</taxon>
        <taxon>Sordariomycetes</taxon>
        <taxon>Sordariomycetidae</taxon>
        <taxon>Sordariales</taxon>
        <taxon>Sordariales incertae sedis</taxon>
        <taxon>Madurella</taxon>
    </lineage>
</organism>
<proteinExistence type="predicted"/>
<dbReference type="Proteomes" id="UP001628179">
    <property type="component" value="Unassembled WGS sequence"/>
</dbReference>
<feature type="region of interest" description="Disordered" evidence="1">
    <location>
        <begin position="1"/>
        <end position="21"/>
    </location>
</feature>
<feature type="region of interest" description="Disordered" evidence="1">
    <location>
        <begin position="329"/>
        <end position="379"/>
    </location>
</feature>
<dbReference type="EMBL" id="BAAFSV010000002">
    <property type="protein sequence ID" value="GAB1314740.1"/>
    <property type="molecule type" value="Genomic_DNA"/>
</dbReference>
<dbReference type="SUPFAM" id="SSF56219">
    <property type="entry name" value="DNase I-like"/>
    <property type="match status" value="1"/>
</dbReference>
<feature type="region of interest" description="Disordered" evidence="1">
    <location>
        <begin position="74"/>
        <end position="99"/>
    </location>
</feature>
<feature type="region of interest" description="Disordered" evidence="1">
    <location>
        <begin position="450"/>
        <end position="485"/>
    </location>
</feature>
<dbReference type="Pfam" id="PF21310">
    <property type="entry name" value="OCRL-like_ASH"/>
    <property type="match status" value="1"/>
</dbReference>
<reference evidence="3 4" key="1">
    <citation type="submission" date="2024-09" db="EMBL/GenBank/DDBJ databases">
        <title>Itraconazole resistance in Madurella fahalii resulting from another homologue of gene encoding cytochrome P450 14-alpha sterol demethylase (CYP51).</title>
        <authorList>
            <person name="Yoshioka I."/>
            <person name="Fahal A.H."/>
            <person name="Kaneko S."/>
            <person name="Yaguchi T."/>
        </authorList>
    </citation>
    <scope>NUCLEOTIDE SEQUENCE [LARGE SCALE GENOMIC DNA]</scope>
    <source>
        <strain evidence="3 4">IFM 68171</strain>
    </source>
</reference>
<feature type="compositionally biased region" description="Basic and acidic residues" evidence="1">
    <location>
        <begin position="450"/>
        <end position="477"/>
    </location>
</feature>
<evidence type="ECO:0000259" key="2">
    <source>
        <dbReference type="SMART" id="SM00128"/>
    </source>
</evidence>
<feature type="domain" description="Inositol polyphosphate-related phosphatase" evidence="2">
    <location>
        <begin position="42"/>
        <end position="485"/>
    </location>
</feature>
<sequence>MERSETPAADSVTADAVDLASANPHSLHKAVHARREEYVRRHRIRIKVGTWNVAACPGTDKDLARWFVDGQGLDPALGSANPPKESTTGVPGAGPEPAGNDAPVRLTGDDKIGLYVLGLQEVNHLSAPGQYMTWIYAADTTATDRWKAALQAALPGDYQLVAVEQMAGLLLLAYAAPEVAATISNTSVASVATGALGYLGNKGAVCARIVLGEATRLVFVNCHLASGTTDYYVERRVAQVQQILSSAQFESVTIAGVSEEDKSKIGDEDFAFWFGDLNSRLDRLPGDDIRRLLMLHTRGEYDLSKGDLRREDSLEGEAIVVDVERLSDSSDEVIESNPAVSSLQGQSEDKPTQPPTPDDISFLPDPDEFPPEPSEDPASLQATLDSLLPHDQLRRLIKERKAFHDGWREGPITFLPTYKYDVGSVALFDSSEKRRPPSWCDRILYRTRSGKEEYDRKAREEEESRRKDKEMKARGMEEAGDDDNVLFSYDPDNDGDEQPSASGIEYDEYNDYDEGADEQFCSSEGDDRIRLDLYTSHQRITSSDHKPVSSIFTLDYDAVVPELKAKVHAEVARELDRAENEGRPGITIVVDHHESESHSRHAGSESSGHVDLGEIRFLRKATSSLTLANTGRVPATFTFVEKPTTEDSDDSNIPWLTTSFLGPEVTNDNEEPAALGKEVTLEPGETVNALLEAVVKDTSHARMLNDGQASLEEVLVLRVTDGRDHFIPVRATWAPTCVGRSIEELIRVPEGGIRAFAKSISEKRGRPGPIPYDLPARGPAPKELFRLTEAIETLTQRALAEAQMLDDCAIPTNPGWPFDETVCTSTDADTRTRHVVDILDALDQDQDIGSAFPPEASALVRLEAVAQTLLLFLRGLTDGVVPAPLWLRIEQASIPSVAGNPPAPPDPAARDDRTAILDILQTAPHHNICFVFLTTALARVVAELAPLSKAQLEVIRSSTADTAAAAAAVAAPVRGMGAVLGVGRRSLSFRRGAGNAAVVEALAALERRRVRERKVAGIFGAAGVVCRGEVHGREKERKAMEERQRRVIELFLGVGL</sequence>
<dbReference type="Gene3D" id="3.60.10.10">
    <property type="entry name" value="Endonuclease/exonuclease/phosphatase"/>
    <property type="match status" value="1"/>
</dbReference>
<evidence type="ECO:0000256" key="1">
    <source>
        <dbReference type="SAM" id="MobiDB-lite"/>
    </source>
</evidence>
<protein>
    <submittedName>
        <fullName evidence="3">PI phosphatase group protein</fullName>
    </submittedName>
</protein>
<evidence type="ECO:0000313" key="4">
    <source>
        <dbReference type="Proteomes" id="UP001628179"/>
    </source>
</evidence>
<dbReference type="Gene3D" id="2.60.40.10">
    <property type="entry name" value="Immunoglobulins"/>
    <property type="match status" value="1"/>
</dbReference>
<keyword evidence="4" id="KW-1185">Reference proteome</keyword>
<dbReference type="GeneID" id="98175693"/>
<dbReference type="InterPro" id="IPR046985">
    <property type="entry name" value="IP5"/>
</dbReference>
<dbReference type="InterPro" id="IPR000300">
    <property type="entry name" value="IPPc"/>
</dbReference>
<feature type="compositionally biased region" description="Acidic residues" evidence="1">
    <location>
        <begin position="365"/>
        <end position="375"/>
    </location>
</feature>
<dbReference type="InterPro" id="IPR036691">
    <property type="entry name" value="Endo/exonu/phosph_ase_sf"/>
</dbReference>
<comment type="caution">
    <text evidence="3">The sequence shown here is derived from an EMBL/GenBank/DDBJ whole genome shotgun (WGS) entry which is preliminary data.</text>
</comment>
<dbReference type="PANTHER" id="PTHR11200">
    <property type="entry name" value="INOSITOL 5-PHOSPHATASE"/>
    <property type="match status" value="1"/>
</dbReference>
<accession>A0ABQ0GAL1</accession>
<dbReference type="RefSeq" id="XP_070916471.1">
    <property type="nucleotide sequence ID" value="XM_071060370.1"/>
</dbReference>
<evidence type="ECO:0000313" key="3">
    <source>
        <dbReference type="EMBL" id="GAB1314740.1"/>
    </source>
</evidence>